<sequence length="222" mass="25136">MRRAISFKHSPLITPETLAAEAFPSRDISHPRWLRRWVRLEDKNGEPHFGIVIGQANPETENTERRTNCRLSVTEFAIIMEVARCATAVEADQFQDLNGYVFVRSHNDALPGSNAMRKAVKASEGTSYQMGPYFRSQGSYLLVKFGVYANRMVPLHGDFGAFRRGSKNRDRLLANAEFFAHNSKGLPDKAMVGPYVENLHNLFALLDANRERREDVENSPPI</sequence>
<reference evidence="1" key="1">
    <citation type="journal article" date="2015" name="Int. J. Syst. Evol. Microbiol.">
        <title>Rhizobium alvei sp. nov., isolated from a freshwater river.</title>
        <authorList>
            <person name="Sheu S.Y."/>
            <person name="Huang H.W."/>
            <person name="Young C.C."/>
            <person name="Chen W.M."/>
        </authorList>
    </citation>
    <scope>NUCLEOTIDE SEQUENCE</scope>
    <source>
        <strain evidence="1">TNR-22</strain>
    </source>
</reference>
<organism evidence="1 2">
    <name type="scientific">Rhizobium alvei</name>
    <dbReference type="NCBI Taxonomy" id="1132659"/>
    <lineage>
        <taxon>Bacteria</taxon>
        <taxon>Pseudomonadati</taxon>
        <taxon>Pseudomonadota</taxon>
        <taxon>Alphaproteobacteria</taxon>
        <taxon>Hyphomicrobiales</taxon>
        <taxon>Rhizobiaceae</taxon>
        <taxon>Rhizobium/Agrobacterium group</taxon>
        <taxon>Rhizobium</taxon>
    </lineage>
</organism>
<dbReference type="RefSeq" id="WP_304377716.1">
    <property type="nucleotide sequence ID" value="NZ_JAUOZU010000013.1"/>
</dbReference>
<reference evidence="1" key="2">
    <citation type="submission" date="2023-07" db="EMBL/GenBank/DDBJ databases">
        <authorList>
            <person name="Shen H."/>
        </authorList>
    </citation>
    <scope>NUCLEOTIDE SEQUENCE</scope>
    <source>
        <strain evidence="1">TNR-22</strain>
    </source>
</reference>
<evidence type="ECO:0000313" key="1">
    <source>
        <dbReference type="EMBL" id="MDO6965786.1"/>
    </source>
</evidence>
<dbReference type="EMBL" id="JAUOZU010000013">
    <property type="protein sequence ID" value="MDO6965786.1"/>
    <property type="molecule type" value="Genomic_DNA"/>
</dbReference>
<dbReference type="Proteomes" id="UP001174932">
    <property type="component" value="Unassembled WGS sequence"/>
</dbReference>
<evidence type="ECO:0000313" key="2">
    <source>
        <dbReference type="Proteomes" id="UP001174932"/>
    </source>
</evidence>
<keyword evidence="2" id="KW-1185">Reference proteome</keyword>
<gene>
    <name evidence="1" type="ORF">Q4481_17630</name>
</gene>
<comment type="caution">
    <text evidence="1">The sequence shown here is derived from an EMBL/GenBank/DDBJ whole genome shotgun (WGS) entry which is preliminary data.</text>
</comment>
<accession>A0ABT8YQ80</accession>
<protein>
    <submittedName>
        <fullName evidence="1">Uncharacterized protein</fullName>
    </submittedName>
</protein>
<proteinExistence type="predicted"/>
<name>A0ABT8YQ80_9HYPH</name>